<protein>
    <recommendedName>
        <fullName evidence="2">DUF418 domain-containing protein</fullName>
    </recommendedName>
</protein>
<feature type="transmembrane region" description="Helical" evidence="1">
    <location>
        <begin position="228"/>
        <end position="246"/>
    </location>
</feature>
<evidence type="ECO:0000313" key="3">
    <source>
        <dbReference type="EMBL" id="ACR10694.1"/>
    </source>
</evidence>
<keyword evidence="1" id="KW-0812">Transmembrane</keyword>
<dbReference type="STRING" id="377629.TERTU_3808"/>
<dbReference type="EMBL" id="CP001614">
    <property type="protein sequence ID" value="ACR10694.1"/>
    <property type="molecule type" value="Genomic_DNA"/>
</dbReference>
<dbReference type="RefSeq" id="WP_015816806.1">
    <property type="nucleotide sequence ID" value="NC_012997.1"/>
</dbReference>
<keyword evidence="4" id="KW-1185">Reference proteome</keyword>
<reference evidence="3 4" key="1">
    <citation type="journal article" date="2009" name="PLoS ONE">
        <title>The complete genome of Teredinibacter turnerae T7901: an intracellular endosymbiont of marine wood-boring bivalves (shipworms).</title>
        <authorList>
            <person name="Yang J.C."/>
            <person name="Madupu R."/>
            <person name="Durkin A.S."/>
            <person name="Ekborg N.A."/>
            <person name="Pedamallu C.S."/>
            <person name="Hostetler J.B."/>
            <person name="Radune D."/>
            <person name="Toms B.S."/>
            <person name="Henrissat B."/>
            <person name="Coutinho P.M."/>
            <person name="Schwarz S."/>
            <person name="Field L."/>
            <person name="Trindade-Silva A.E."/>
            <person name="Soares C.A.G."/>
            <person name="Elshahawi S."/>
            <person name="Hanora A."/>
            <person name="Schmidt E.W."/>
            <person name="Haygood M.G."/>
            <person name="Posfai J."/>
            <person name="Benner J."/>
            <person name="Madinger C."/>
            <person name="Nove J."/>
            <person name="Anton B."/>
            <person name="Chaudhary K."/>
            <person name="Foster J."/>
            <person name="Holman A."/>
            <person name="Kumar S."/>
            <person name="Lessard P.A."/>
            <person name="Luyten Y.A."/>
            <person name="Slatko B."/>
            <person name="Wood N."/>
            <person name="Wu B."/>
            <person name="Teplitski M."/>
            <person name="Mougous J.D."/>
            <person name="Ward N."/>
            <person name="Eisen J.A."/>
            <person name="Badger J.H."/>
            <person name="Distel D.L."/>
        </authorList>
    </citation>
    <scope>NUCLEOTIDE SEQUENCE [LARGE SCALE GENOMIC DNA]</scope>
    <source>
        <strain evidence="4">ATCC 39867 / T7901</strain>
    </source>
</reference>
<feature type="transmembrane region" description="Helical" evidence="1">
    <location>
        <begin position="294"/>
        <end position="315"/>
    </location>
</feature>
<evidence type="ECO:0000313" key="4">
    <source>
        <dbReference type="Proteomes" id="UP000009080"/>
    </source>
</evidence>
<feature type="domain" description="DUF418" evidence="2">
    <location>
        <begin position="242"/>
        <end position="401"/>
    </location>
</feature>
<dbReference type="InterPro" id="IPR052529">
    <property type="entry name" value="Bact_Transport_Assoc"/>
</dbReference>
<evidence type="ECO:0000256" key="1">
    <source>
        <dbReference type="SAM" id="Phobius"/>
    </source>
</evidence>
<feature type="transmembrane region" description="Helical" evidence="1">
    <location>
        <begin position="335"/>
        <end position="357"/>
    </location>
</feature>
<dbReference type="Pfam" id="PF04235">
    <property type="entry name" value="DUF418"/>
    <property type="match status" value="1"/>
</dbReference>
<dbReference type="Proteomes" id="UP000009080">
    <property type="component" value="Chromosome"/>
</dbReference>
<gene>
    <name evidence="3" type="ordered locus">TERTU_3808</name>
</gene>
<dbReference type="PANTHER" id="PTHR30590">
    <property type="entry name" value="INNER MEMBRANE PROTEIN"/>
    <property type="match status" value="1"/>
</dbReference>
<dbReference type="InterPro" id="IPR007349">
    <property type="entry name" value="DUF418"/>
</dbReference>
<feature type="transmembrane region" description="Helical" evidence="1">
    <location>
        <begin position="43"/>
        <end position="62"/>
    </location>
</feature>
<keyword evidence="1" id="KW-0472">Membrane</keyword>
<accession>C5BSW1</accession>
<dbReference type="KEGG" id="ttu:TERTU_3808"/>
<sequence>MSHSGHFSAVTQPIRNDRVRERPSAAFAPARERIVVADALRGFALMGLFIVHMVEYFELYWYQPEPGWIHNTVFFLFGGKAYGVFALLFGLSFYIILDNHARRGRDFRLRFCWRLMLLWFLGYVHSLLYAGDILQLLAICGFLLVICQRLGNNALLSIALFFLIQGPQILVIAWYTVVGVDYQAPLFIPHMVRNFDVFATGNISDLLRYNLLAGQVGKWLFFFETGRLWQLIGLMFLGAYTGRIGLFETPLPRVATLFKGVIVAGAAYFFISWCTAFISGLFTEGMARWAAEQLLSYCANLCVIVGGVSLFLAAYQSTLLRPTIEKLAPAGRLTLSFYLLQSVVFVPVFYGFGLGGFAFLGQAWSLVLAIVCCLLQIILAAVWLKHFRYGPMEWVWRRLTFLGAKN</sequence>
<dbReference type="PANTHER" id="PTHR30590:SF2">
    <property type="entry name" value="INNER MEMBRANE PROTEIN"/>
    <property type="match status" value="1"/>
</dbReference>
<feature type="transmembrane region" description="Helical" evidence="1">
    <location>
        <begin position="74"/>
        <end position="97"/>
    </location>
</feature>
<feature type="transmembrane region" description="Helical" evidence="1">
    <location>
        <begin position="258"/>
        <end position="282"/>
    </location>
</feature>
<dbReference type="HOGENOM" id="CLU_039610_0_0_6"/>
<feature type="transmembrane region" description="Helical" evidence="1">
    <location>
        <begin position="133"/>
        <end position="151"/>
    </location>
</feature>
<name>C5BSW1_TERTT</name>
<feature type="transmembrane region" description="Helical" evidence="1">
    <location>
        <begin position="363"/>
        <end position="384"/>
    </location>
</feature>
<dbReference type="eggNOG" id="COG2311">
    <property type="taxonomic scope" value="Bacteria"/>
</dbReference>
<dbReference type="OrthoDB" id="9807744at2"/>
<dbReference type="AlphaFoldDB" id="C5BSW1"/>
<keyword evidence="1" id="KW-1133">Transmembrane helix</keyword>
<evidence type="ECO:0000259" key="2">
    <source>
        <dbReference type="Pfam" id="PF04235"/>
    </source>
</evidence>
<organism evidence="3 4">
    <name type="scientific">Teredinibacter turnerae (strain ATCC 39867 / T7901)</name>
    <dbReference type="NCBI Taxonomy" id="377629"/>
    <lineage>
        <taxon>Bacteria</taxon>
        <taxon>Pseudomonadati</taxon>
        <taxon>Pseudomonadota</taxon>
        <taxon>Gammaproteobacteria</taxon>
        <taxon>Cellvibrionales</taxon>
        <taxon>Cellvibrionaceae</taxon>
        <taxon>Teredinibacter</taxon>
    </lineage>
</organism>
<proteinExistence type="predicted"/>
<feature type="transmembrane region" description="Helical" evidence="1">
    <location>
        <begin position="158"/>
        <end position="177"/>
    </location>
</feature>
<feature type="transmembrane region" description="Helical" evidence="1">
    <location>
        <begin position="109"/>
        <end position="127"/>
    </location>
</feature>